<accession>I4VQF3</accession>
<dbReference type="Proteomes" id="UP000004210">
    <property type="component" value="Unassembled WGS sequence"/>
</dbReference>
<evidence type="ECO:0000313" key="2">
    <source>
        <dbReference type="EMBL" id="EIL89444.1"/>
    </source>
</evidence>
<organism evidence="2 3">
    <name type="scientific">Rhodanobacter fulvus Jip2</name>
    <dbReference type="NCBI Taxonomy" id="1163408"/>
    <lineage>
        <taxon>Bacteria</taxon>
        <taxon>Pseudomonadati</taxon>
        <taxon>Pseudomonadota</taxon>
        <taxon>Gammaproteobacteria</taxon>
        <taxon>Lysobacterales</taxon>
        <taxon>Rhodanobacteraceae</taxon>
        <taxon>Rhodanobacter</taxon>
    </lineage>
</organism>
<keyword evidence="3" id="KW-1185">Reference proteome</keyword>
<dbReference type="InterPro" id="IPR029058">
    <property type="entry name" value="AB_hydrolase_fold"/>
</dbReference>
<dbReference type="SUPFAM" id="SSF53474">
    <property type="entry name" value="alpha/beta-Hydrolases"/>
    <property type="match status" value="1"/>
</dbReference>
<evidence type="ECO:0000313" key="3">
    <source>
        <dbReference type="Proteomes" id="UP000004210"/>
    </source>
</evidence>
<dbReference type="EMBL" id="AJXU01000036">
    <property type="protein sequence ID" value="EIL89444.1"/>
    <property type="molecule type" value="Genomic_DNA"/>
</dbReference>
<reference evidence="2 3" key="1">
    <citation type="journal article" date="2012" name="J. Bacteriol.">
        <title>Genome sequences for six rhodanobacter strains, isolated from soils and the terrestrial subsurface, with variable denitrification capabilities.</title>
        <authorList>
            <person name="Kostka J.E."/>
            <person name="Green S.J."/>
            <person name="Rishishwar L."/>
            <person name="Prakash O."/>
            <person name="Katz L.S."/>
            <person name="Marino-Ramirez L."/>
            <person name="Jordan I.K."/>
            <person name="Munk C."/>
            <person name="Ivanova N."/>
            <person name="Mikhailova N."/>
            <person name="Watson D.B."/>
            <person name="Brown S.D."/>
            <person name="Palumbo A.V."/>
            <person name="Brooks S.C."/>
        </authorList>
    </citation>
    <scope>NUCLEOTIDE SEQUENCE [LARGE SCALE GENOMIC DNA]</scope>
    <source>
        <strain evidence="3">Jip2T</strain>
    </source>
</reference>
<protein>
    <submittedName>
        <fullName evidence="2">Lysophospholipase</fullName>
    </submittedName>
</protein>
<dbReference type="PATRIC" id="fig|1163408.3.peg.1924"/>
<feature type="domain" description="Serine aminopeptidase S33" evidence="1">
    <location>
        <begin position="38"/>
        <end position="270"/>
    </location>
</feature>
<dbReference type="Pfam" id="PF12146">
    <property type="entry name" value="Hydrolase_4"/>
    <property type="match status" value="1"/>
</dbReference>
<dbReference type="InterPro" id="IPR022742">
    <property type="entry name" value="Hydrolase_4"/>
</dbReference>
<dbReference type="AlphaFoldDB" id="I4VQF3"/>
<dbReference type="PANTHER" id="PTHR11614">
    <property type="entry name" value="PHOSPHOLIPASE-RELATED"/>
    <property type="match status" value="1"/>
</dbReference>
<gene>
    <name evidence="2" type="ORF">UU9_09362</name>
</gene>
<dbReference type="InterPro" id="IPR051044">
    <property type="entry name" value="MAG_DAG_Lipase"/>
</dbReference>
<comment type="caution">
    <text evidence="2">The sequence shown here is derived from an EMBL/GenBank/DDBJ whole genome shotgun (WGS) entry which is preliminary data.</text>
</comment>
<dbReference type="eggNOG" id="COG2267">
    <property type="taxonomic scope" value="Bacteria"/>
</dbReference>
<evidence type="ECO:0000259" key="1">
    <source>
        <dbReference type="Pfam" id="PF12146"/>
    </source>
</evidence>
<sequence length="293" mass="32147">MKQPLQPASHQGDAQAVESWLTMADGQPIFVRDWPLAQARGAVLIVHGLSEHGGRYAELAQWLNARGYAVRSYDQRGHGRTPGRRGALRHADDLLEDLTAIHRDYAHALGRVPLVLGHSMGGVVVTRSVLDGRIAPGAVILSSPALRSWEPRWRRALARVLTRVTPNLPLRSGLSFGRTSHDPARVDAYRADPLRHGWITPRLADFIFRAGASSIADAARLHVPTLLLVSGGDALVDPSGSSDFSRAATAGGQLTTRFFSMLYHELFNEAEPGRSQVLHQLGDWLQRQVPDRQ</sequence>
<dbReference type="STRING" id="1163408.UU9_09362"/>
<dbReference type="Gene3D" id="3.40.50.1820">
    <property type="entry name" value="alpha/beta hydrolase"/>
    <property type="match status" value="1"/>
</dbReference>
<name>I4VQF3_9GAMM</name>
<proteinExistence type="predicted"/>
<dbReference type="RefSeq" id="WP_007081509.1">
    <property type="nucleotide sequence ID" value="NZ_AJXU01000036.1"/>
</dbReference>